<name>A0A2S2FFA2_9GAMM</name>
<dbReference type="Proteomes" id="UP000245977">
    <property type="component" value="Chromosome"/>
</dbReference>
<dbReference type="EMBL" id="CP029397">
    <property type="protein sequence ID" value="AWL29653.1"/>
    <property type="molecule type" value="Genomic_DNA"/>
</dbReference>
<sequence length="273" mass="32090">MFVTEQLNKIPKLIEEQGFSDRLQKMFEQHYVNLEATLLRAKVLREFSTAKVQYIAQSAVQSEQANLAFLFAPFILANLNHRVIYHTPATPAVLNILNRYYQAEKKQNLKTEDALSALNLYLDLSNDELDEVEFFYYSLIKALCRSDVSQIFLITDLKLDIAKIEEVEKFFRVVIHYIETDLHDQMIDVTELNMRKLFFKNKDDQYVALCEKFSKLNAQLLMCYGTYNREQATHLVDDMFYAEHIYEKLSVYAEYMQTRLQHDASKLNAQFLA</sequence>
<dbReference type="KEGG" id="adv:DJ533_14285"/>
<dbReference type="STRING" id="1871111.GCA_001704615_00806"/>
<proteinExistence type="predicted"/>
<keyword evidence="2" id="KW-1185">Reference proteome</keyword>
<reference evidence="1" key="1">
    <citation type="submission" date="2019-08" db="EMBL/GenBank/DDBJ databases">
        <title>The complete genome of Acinetobacter defluvii strain WCHAD010030.</title>
        <authorList>
            <person name="Hu Y."/>
            <person name="Qin J."/>
            <person name="Feng Y."/>
            <person name="Zong Z."/>
        </authorList>
    </citation>
    <scope>NUCLEOTIDE SEQUENCE</scope>
    <source>
        <strain evidence="1">WCHA30</strain>
    </source>
</reference>
<dbReference type="OrthoDB" id="6710935at2"/>
<gene>
    <name evidence="1" type="ORF">DJ533_14285</name>
</gene>
<evidence type="ECO:0000313" key="1">
    <source>
        <dbReference type="EMBL" id="AWL29653.1"/>
    </source>
</evidence>
<organism evidence="1 2">
    <name type="scientific">Acinetobacter defluvii</name>
    <dbReference type="NCBI Taxonomy" id="1871111"/>
    <lineage>
        <taxon>Bacteria</taxon>
        <taxon>Pseudomonadati</taxon>
        <taxon>Pseudomonadota</taxon>
        <taxon>Gammaproteobacteria</taxon>
        <taxon>Moraxellales</taxon>
        <taxon>Moraxellaceae</taxon>
        <taxon>Acinetobacter</taxon>
    </lineage>
</organism>
<protein>
    <submittedName>
        <fullName evidence="1">Uncharacterized protein</fullName>
    </submittedName>
</protein>
<accession>A0A2S2FFA2</accession>
<evidence type="ECO:0000313" key="2">
    <source>
        <dbReference type="Proteomes" id="UP000245977"/>
    </source>
</evidence>
<dbReference type="AlphaFoldDB" id="A0A2S2FFA2"/>
<dbReference type="RefSeq" id="WP_065994696.1">
    <property type="nucleotide sequence ID" value="NZ_CP029397.2"/>
</dbReference>